<comment type="caution">
    <text evidence="1">The sequence shown here is derived from an EMBL/GenBank/DDBJ whole genome shotgun (WGS) entry which is preliminary data.</text>
</comment>
<keyword evidence="2" id="KW-1185">Reference proteome</keyword>
<evidence type="ECO:0000313" key="2">
    <source>
        <dbReference type="Proteomes" id="UP000540412"/>
    </source>
</evidence>
<dbReference type="EMBL" id="JACHIT010000002">
    <property type="protein sequence ID" value="MBB5915621.1"/>
    <property type="molecule type" value="Genomic_DNA"/>
</dbReference>
<sequence>MDHTLRIGQHPYLLVGKAPLSTVSRACYGKNRYTLQRVSDGSLWQAFGYRLTAASEVVRCEFGRG</sequence>
<accession>A0A7W9PGJ8</accession>
<protein>
    <submittedName>
        <fullName evidence="1">Uncharacterized protein</fullName>
    </submittedName>
</protein>
<dbReference type="AlphaFoldDB" id="A0A7W9PGJ8"/>
<proteinExistence type="predicted"/>
<reference evidence="1 2" key="1">
    <citation type="submission" date="2020-08" db="EMBL/GenBank/DDBJ databases">
        <title>Sequencing the genomes of 1000 actinobacteria strains.</title>
        <authorList>
            <person name="Klenk H.-P."/>
        </authorList>
    </citation>
    <scope>NUCLEOTIDE SEQUENCE [LARGE SCALE GENOMIC DNA]</scope>
    <source>
        <strain evidence="1 2">DSM 43582</strain>
    </source>
</reference>
<organism evidence="1 2">
    <name type="scientific">Nocardia transvalensis</name>
    <dbReference type="NCBI Taxonomy" id="37333"/>
    <lineage>
        <taxon>Bacteria</taxon>
        <taxon>Bacillati</taxon>
        <taxon>Actinomycetota</taxon>
        <taxon>Actinomycetes</taxon>
        <taxon>Mycobacteriales</taxon>
        <taxon>Nocardiaceae</taxon>
        <taxon>Nocardia</taxon>
    </lineage>
</organism>
<gene>
    <name evidence="1" type="ORF">BJY24_004533</name>
</gene>
<evidence type="ECO:0000313" key="1">
    <source>
        <dbReference type="EMBL" id="MBB5915621.1"/>
    </source>
</evidence>
<dbReference type="RefSeq" id="WP_040748997.1">
    <property type="nucleotide sequence ID" value="NZ_JACHIT010000002.1"/>
</dbReference>
<name>A0A7W9PGJ8_9NOCA</name>
<dbReference type="Proteomes" id="UP000540412">
    <property type="component" value="Unassembled WGS sequence"/>
</dbReference>